<dbReference type="EMBL" id="CM042036">
    <property type="protein sequence ID" value="KAI3745453.1"/>
    <property type="molecule type" value="Genomic_DNA"/>
</dbReference>
<protein>
    <submittedName>
        <fullName evidence="1">Uncharacterized protein</fullName>
    </submittedName>
</protein>
<sequence length="298" mass="33005">MMATATTTDWNQNLLCRVQEGMDTFSTNGDGGLEAEIEAEHQVFTADQQEYLDFATSSNGCTTFPISSTSYGYSSSLVQSLFNSNSSPQPPFYDSQSNSNNLFSSASASSLDHNISSFFPSPSPQFLRSTYKEKESFPNLLIEHEHQEIRDLGSSAKKSPSELPFKRPRLETPSPLPTFKVRKEKLGDRITALQQLVSPFGKTDTASVLHEAIEYIKLLHDQVNILSAPYMKGAAKQLQLIHDKVKDKEQGIQTLRSQGLCLVPVSKKRGKKGEREIKLQGDSSRTPNGHIDVGQVND</sequence>
<evidence type="ECO:0000313" key="1">
    <source>
        <dbReference type="EMBL" id="KAI3745453.1"/>
    </source>
</evidence>
<proteinExistence type="predicted"/>
<dbReference type="Proteomes" id="UP001056120">
    <property type="component" value="Linkage Group LG19"/>
</dbReference>
<comment type="caution">
    <text evidence="1">The sequence shown here is derived from an EMBL/GenBank/DDBJ whole genome shotgun (WGS) entry which is preliminary data.</text>
</comment>
<gene>
    <name evidence="1" type="ORF">L1987_58565</name>
</gene>
<name>A0ACB9DG40_9ASTR</name>
<organism evidence="1 2">
    <name type="scientific">Smallanthus sonchifolius</name>
    <dbReference type="NCBI Taxonomy" id="185202"/>
    <lineage>
        <taxon>Eukaryota</taxon>
        <taxon>Viridiplantae</taxon>
        <taxon>Streptophyta</taxon>
        <taxon>Embryophyta</taxon>
        <taxon>Tracheophyta</taxon>
        <taxon>Spermatophyta</taxon>
        <taxon>Magnoliopsida</taxon>
        <taxon>eudicotyledons</taxon>
        <taxon>Gunneridae</taxon>
        <taxon>Pentapetalae</taxon>
        <taxon>asterids</taxon>
        <taxon>campanulids</taxon>
        <taxon>Asterales</taxon>
        <taxon>Asteraceae</taxon>
        <taxon>Asteroideae</taxon>
        <taxon>Heliantheae alliance</taxon>
        <taxon>Millerieae</taxon>
        <taxon>Smallanthus</taxon>
    </lineage>
</organism>
<keyword evidence="2" id="KW-1185">Reference proteome</keyword>
<evidence type="ECO:0000313" key="2">
    <source>
        <dbReference type="Proteomes" id="UP001056120"/>
    </source>
</evidence>
<reference evidence="2" key="1">
    <citation type="journal article" date="2022" name="Mol. Ecol. Resour.">
        <title>The genomes of chicory, endive, great burdock and yacon provide insights into Asteraceae palaeo-polyploidization history and plant inulin production.</title>
        <authorList>
            <person name="Fan W."/>
            <person name="Wang S."/>
            <person name="Wang H."/>
            <person name="Wang A."/>
            <person name="Jiang F."/>
            <person name="Liu H."/>
            <person name="Zhao H."/>
            <person name="Xu D."/>
            <person name="Zhang Y."/>
        </authorList>
    </citation>
    <scope>NUCLEOTIDE SEQUENCE [LARGE SCALE GENOMIC DNA]</scope>
    <source>
        <strain evidence="2">cv. Yunnan</strain>
    </source>
</reference>
<accession>A0ACB9DG40</accession>
<reference evidence="1 2" key="2">
    <citation type="journal article" date="2022" name="Mol. Ecol. Resour.">
        <title>The genomes of chicory, endive, great burdock and yacon provide insights into Asteraceae paleo-polyploidization history and plant inulin production.</title>
        <authorList>
            <person name="Fan W."/>
            <person name="Wang S."/>
            <person name="Wang H."/>
            <person name="Wang A."/>
            <person name="Jiang F."/>
            <person name="Liu H."/>
            <person name="Zhao H."/>
            <person name="Xu D."/>
            <person name="Zhang Y."/>
        </authorList>
    </citation>
    <scope>NUCLEOTIDE SEQUENCE [LARGE SCALE GENOMIC DNA]</scope>
    <source>
        <strain evidence="2">cv. Yunnan</strain>
        <tissue evidence="1">Leaves</tissue>
    </source>
</reference>